<protein>
    <submittedName>
        <fullName evidence="1">Uncharacterized protein</fullName>
    </submittedName>
</protein>
<name>A0A9D3AXE9_9FIRM</name>
<dbReference type="EMBL" id="LSRS01000003">
    <property type="protein sequence ID" value="KAF1084972.1"/>
    <property type="molecule type" value="Genomic_DNA"/>
</dbReference>
<dbReference type="Proteomes" id="UP000798488">
    <property type="component" value="Unassembled WGS sequence"/>
</dbReference>
<organism evidence="1 2">
    <name type="scientific">Sporotomaculum syntrophicum</name>
    <dbReference type="NCBI Taxonomy" id="182264"/>
    <lineage>
        <taxon>Bacteria</taxon>
        <taxon>Bacillati</taxon>
        <taxon>Bacillota</taxon>
        <taxon>Clostridia</taxon>
        <taxon>Eubacteriales</taxon>
        <taxon>Desulfallaceae</taxon>
        <taxon>Sporotomaculum</taxon>
    </lineage>
</organism>
<dbReference type="AlphaFoldDB" id="A0A9D3AXE9"/>
<accession>A0A9D3AXE9</accession>
<evidence type="ECO:0000313" key="2">
    <source>
        <dbReference type="Proteomes" id="UP000798488"/>
    </source>
</evidence>
<reference evidence="1" key="1">
    <citation type="submission" date="2016-02" db="EMBL/GenBank/DDBJ databases">
        <title>Draft Genome Sequence of Sporotomaculum syntrophicum Strain FB, a Syntrophic Benzoate Degrader.</title>
        <authorList>
            <person name="Nobu M.K."/>
            <person name="Narihiro T."/>
            <person name="Qiu Y.-L."/>
            <person name="Ohashi A."/>
            <person name="Liu W.-T."/>
            <person name="Yuji S."/>
        </authorList>
    </citation>
    <scope>NUCLEOTIDE SEQUENCE</scope>
    <source>
        <strain evidence="1">FB</strain>
    </source>
</reference>
<sequence length="54" mass="6099">MKLQLITCGSVEIANLTDYQDKNTEKFQITSDVLNKFEVLLNLEKIKSASINPV</sequence>
<evidence type="ECO:0000313" key="1">
    <source>
        <dbReference type="EMBL" id="KAF1084972.1"/>
    </source>
</evidence>
<proteinExistence type="predicted"/>
<comment type="caution">
    <text evidence="1">The sequence shown here is derived from an EMBL/GenBank/DDBJ whole genome shotgun (WGS) entry which is preliminary data.</text>
</comment>
<keyword evidence="2" id="KW-1185">Reference proteome</keyword>
<gene>
    <name evidence="1" type="ORF">SPSYN_01108</name>
</gene>